<dbReference type="InterPro" id="IPR001283">
    <property type="entry name" value="CRISP-related"/>
</dbReference>
<proteinExistence type="predicted"/>
<sequence>MRLLKAAACGLFVFGCHPREGRAVSIVNYAGRQAPVSLNGQQIDLLLLLHNQERSRFGSPPLAWDAGLATGAEQWAARIGGDGILEHSGVEALGENLWMGTAGHYRIEDMVGAWAEERQDFRPGRFPDVSRTGNWSAVGHYTQMIWRDTQSVGCGLYRGRTWEVLVCRYAPAGNVMGDPVP</sequence>
<feature type="domain" description="SCP" evidence="1">
    <location>
        <begin position="41"/>
        <end position="177"/>
    </location>
</feature>
<protein>
    <recommendedName>
        <fullName evidence="1">SCP domain-containing protein</fullName>
    </recommendedName>
</protein>
<dbReference type="Gene3D" id="3.40.33.10">
    <property type="entry name" value="CAP"/>
    <property type="match status" value="1"/>
</dbReference>
<dbReference type="PROSITE" id="PS51257">
    <property type="entry name" value="PROKAR_LIPOPROTEIN"/>
    <property type="match status" value="1"/>
</dbReference>
<dbReference type="EMBL" id="CP053015">
    <property type="protein sequence ID" value="QJQ32558.1"/>
    <property type="molecule type" value="Genomic_DNA"/>
</dbReference>
<dbReference type="PROSITE" id="PS01009">
    <property type="entry name" value="CRISP_1"/>
    <property type="match status" value="1"/>
</dbReference>
<name>A0A6M4ATV8_9SPHN</name>
<dbReference type="InterPro" id="IPR014044">
    <property type="entry name" value="CAP_dom"/>
</dbReference>
<dbReference type="Pfam" id="PF00188">
    <property type="entry name" value="CAP"/>
    <property type="match status" value="1"/>
</dbReference>
<dbReference type="Proteomes" id="UP000503018">
    <property type="component" value="Chromosome"/>
</dbReference>
<organism evidence="2 3">
    <name type="scientific">Sphingomonas lacunae</name>
    <dbReference type="NCBI Taxonomy" id="2698828"/>
    <lineage>
        <taxon>Bacteria</taxon>
        <taxon>Pseudomonadati</taxon>
        <taxon>Pseudomonadota</taxon>
        <taxon>Alphaproteobacteria</taxon>
        <taxon>Sphingomonadales</taxon>
        <taxon>Sphingomonadaceae</taxon>
        <taxon>Sphingomonas</taxon>
    </lineage>
</organism>
<dbReference type="PRINTS" id="PR00838">
    <property type="entry name" value="V5ALLERGEN"/>
</dbReference>
<dbReference type="InterPro" id="IPR018244">
    <property type="entry name" value="Allrgn_V5/Tpx1_CS"/>
</dbReference>
<accession>A0A6M4ATV8</accession>
<dbReference type="KEGG" id="slan:GV829_08930"/>
<dbReference type="GO" id="GO:0005576">
    <property type="term" value="C:extracellular region"/>
    <property type="evidence" value="ECO:0007669"/>
    <property type="project" value="InterPro"/>
</dbReference>
<dbReference type="AlphaFoldDB" id="A0A6M4ATV8"/>
<evidence type="ECO:0000313" key="3">
    <source>
        <dbReference type="Proteomes" id="UP000503018"/>
    </source>
</evidence>
<dbReference type="PANTHER" id="PTHR10334">
    <property type="entry name" value="CYSTEINE-RICH SECRETORY PROTEIN-RELATED"/>
    <property type="match status" value="1"/>
</dbReference>
<dbReference type="PROSITE" id="PS01010">
    <property type="entry name" value="CRISP_2"/>
    <property type="match status" value="1"/>
</dbReference>
<dbReference type="InterPro" id="IPR002413">
    <property type="entry name" value="V5_allergen-like"/>
</dbReference>
<dbReference type="RefSeq" id="WP_169945936.1">
    <property type="nucleotide sequence ID" value="NZ_CP053015.1"/>
</dbReference>
<keyword evidence="3" id="KW-1185">Reference proteome</keyword>
<evidence type="ECO:0000259" key="1">
    <source>
        <dbReference type="SMART" id="SM00198"/>
    </source>
</evidence>
<dbReference type="PRINTS" id="PR00837">
    <property type="entry name" value="V5TPXLIKE"/>
</dbReference>
<gene>
    <name evidence="2" type="ORF">GV829_08930</name>
</gene>
<dbReference type="SUPFAM" id="SSF55797">
    <property type="entry name" value="PR-1-like"/>
    <property type="match status" value="1"/>
</dbReference>
<evidence type="ECO:0000313" key="2">
    <source>
        <dbReference type="EMBL" id="QJQ32558.1"/>
    </source>
</evidence>
<dbReference type="SMART" id="SM00198">
    <property type="entry name" value="SCP"/>
    <property type="match status" value="1"/>
</dbReference>
<reference evidence="2 3" key="1">
    <citation type="submission" date="2020-01" db="EMBL/GenBank/DDBJ databases">
        <title>Sphingomonas sp. strain CSW-10.</title>
        <authorList>
            <person name="Chen W.-M."/>
        </authorList>
    </citation>
    <scope>NUCLEOTIDE SEQUENCE [LARGE SCALE GENOMIC DNA]</scope>
    <source>
        <strain evidence="2 3">CSW-10</strain>
    </source>
</reference>
<dbReference type="InterPro" id="IPR035940">
    <property type="entry name" value="CAP_sf"/>
</dbReference>